<keyword evidence="14" id="KW-1185">Reference proteome</keyword>
<dbReference type="SMART" id="SM00355">
    <property type="entry name" value="ZnF_C2H2"/>
    <property type="match status" value="10"/>
</dbReference>
<evidence type="ECO:0000313" key="14">
    <source>
        <dbReference type="Proteomes" id="UP001159042"/>
    </source>
</evidence>
<dbReference type="Pfam" id="PF07776">
    <property type="entry name" value="zf-AD"/>
    <property type="match status" value="1"/>
</dbReference>
<feature type="domain" description="C2H2-type" evidence="11">
    <location>
        <begin position="163"/>
        <end position="190"/>
    </location>
</feature>
<dbReference type="GO" id="GO:0008270">
    <property type="term" value="F:zinc ion binding"/>
    <property type="evidence" value="ECO:0007669"/>
    <property type="project" value="UniProtKB-UniRule"/>
</dbReference>
<dbReference type="Gene3D" id="3.30.160.60">
    <property type="entry name" value="Classic Zinc Finger"/>
    <property type="match status" value="7"/>
</dbReference>
<feature type="domain" description="C2H2-type" evidence="11">
    <location>
        <begin position="353"/>
        <end position="380"/>
    </location>
</feature>
<feature type="binding site" evidence="10">
    <location>
        <position position="55"/>
    </location>
    <ligand>
        <name>Zn(2+)</name>
        <dbReference type="ChEBI" id="CHEBI:29105"/>
    </ligand>
</feature>
<dbReference type="SUPFAM" id="SSF57667">
    <property type="entry name" value="beta-beta-alpha zinc fingers"/>
    <property type="match status" value="5"/>
</dbReference>
<evidence type="ECO:0000256" key="10">
    <source>
        <dbReference type="PROSITE-ProRule" id="PRU01263"/>
    </source>
</evidence>
<dbReference type="PROSITE" id="PS51915">
    <property type="entry name" value="ZAD"/>
    <property type="match status" value="1"/>
</dbReference>
<feature type="domain" description="C2H2-type" evidence="11">
    <location>
        <begin position="325"/>
        <end position="352"/>
    </location>
</feature>
<evidence type="ECO:0000259" key="11">
    <source>
        <dbReference type="PROSITE" id="PS50157"/>
    </source>
</evidence>
<feature type="domain" description="C2H2-type" evidence="11">
    <location>
        <begin position="212"/>
        <end position="240"/>
    </location>
</feature>
<name>A0AAV8VXK1_9CUCU</name>
<reference evidence="13 14" key="1">
    <citation type="journal article" date="2023" name="Insect Mol. Biol.">
        <title>Genome sequencing provides insights into the evolution of gene families encoding plant cell wall-degrading enzymes in longhorned beetles.</title>
        <authorList>
            <person name="Shin N.R."/>
            <person name="Okamura Y."/>
            <person name="Kirsch R."/>
            <person name="Pauchet Y."/>
        </authorList>
    </citation>
    <scope>NUCLEOTIDE SEQUENCE [LARGE SCALE GENOMIC DNA]</scope>
    <source>
        <strain evidence="13">EAD_L_NR</strain>
    </source>
</reference>
<evidence type="ECO:0000256" key="2">
    <source>
        <dbReference type="ARBA" id="ARBA00022723"/>
    </source>
</evidence>
<dbReference type="Pfam" id="PF00096">
    <property type="entry name" value="zf-C2H2"/>
    <property type="match status" value="3"/>
</dbReference>
<protein>
    <recommendedName>
        <fullName evidence="15">C2h2-type zn-finger protein</fullName>
    </recommendedName>
</protein>
<evidence type="ECO:0000256" key="1">
    <source>
        <dbReference type="ARBA" id="ARBA00004123"/>
    </source>
</evidence>
<evidence type="ECO:0000256" key="5">
    <source>
        <dbReference type="ARBA" id="ARBA00022833"/>
    </source>
</evidence>
<dbReference type="PROSITE" id="PS50157">
    <property type="entry name" value="ZINC_FINGER_C2H2_2"/>
    <property type="match status" value="7"/>
</dbReference>
<dbReference type="InterPro" id="IPR050636">
    <property type="entry name" value="C2H2-ZF_domain-containing"/>
</dbReference>
<dbReference type="SUPFAM" id="SSF57716">
    <property type="entry name" value="Glucocorticoid receptor-like (DNA-binding domain)"/>
    <property type="match status" value="1"/>
</dbReference>
<keyword evidence="5 10" id="KW-0862">Zinc</keyword>
<dbReference type="EMBL" id="JANEYG010000021">
    <property type="protein sequence ID" value="KAJ8919014.1"/>
    <property type="molecule type" value="Genomic_DNA"/>
</dbReference>
<keyword evidence="8" id="KW-0539">Nucleus</keyword>
<evidence type="ECO:0000256" key="6">
    <source>
        <dbReference type="ARBA" id="ARBA00023015"/>
    </source>
</evidence>
<feature type="domain" description="C2H2-type" evidence="11">
    <location>
        <begin position="296"/>
        <end position="324"/>
    </location>
</feature>
<feature type="binding site" evidence="10">
    <location>
        <position position="10"/>
    </location>
    <ligand>
        <name>Zn(2+)</name>
        <dbReference type="ChEBI" id="CHEBI:29105"/>
    </ligand>
</feature>
<evidence type="ECO:0000259" key="12">
    <source>
        <dbReference type="PROSITE" id="PS51915"/>
    </source>
</evidence>
<dbReference type="InterPro" id="IPR036236">
    <property type="entry name" value="Znf_C2H2_sf"/>
</dbReference>
<evidence type="ECO:0000256" key="9">
    <source>
        <dbReference type="PROSITE-ProRule" id="PRU00042"/>
    </source>
</evidence>
<keyword evidence="2 10" id="KW-0479">Metal-binding</keyword>
<feature type="non-terminal residue" evidence="13">
    <location>
        <position position="1"/>
    </location>
</feature>
<keyword evidence="3" id="KW-0677">Repeat</keyword>
<dbReference type="PANTHER" id="PTHR47772">
    <property type="entry name" value="ZINC FINGER PROTEIN 200"/>
    <property type="match status" value="1"/>
</dbReference>
<keyword evidence="4 9" id="KW-0863">Zinc-finger</keyword>
<dbReference type="GO" id="GO:0043565">
    <property type="term" value="F:sequence-specific DNA binding"/>
    <property type="evidence" value="ECO:0007669"/>
    <property type="project" value="UniProtKB-ARBA"/>
</dbReference>
<dbReference type="FunFam" id="3.30.160.60:FF:000100">
    <property type="entry name" value="Zinc finger 45-like"/>
    <property type="match status" value="1"/>
</dbReference>
<proteinExistence type="predicted"/>
<dbReference type="Gene3D" id="3.40.1800.20">
    <property type="match status" value="1"/>
</dbReference>
<organism evidence="13 14">
    <name type="scientific">Exocentrus adspersus</name>
    <dbReference type="NCBI Taxonomy" id="1586481"/>
    <lineage>
        <taxon>Eukaryota</taxon>
        <taxon>Metazoa</taxon>
        <taxon>Ecdysozoa</taxon>
        <taxon>Arthropoda</taxon>
        <taxon>Hexapoda</taxon>
        <taxon>Insecta</taxon>
        <taxon>Pterygota</taxon>
        <taxon>Neoptera</taxon>
        <taxon>Endopterygota</taxon>
        <taxon>Coleoptera</taxon>
        <taxon>Polyphaga</taxon>
        <taxon>Cucujiformia</taxon>
        <taxon>Chrysomeloidea</taxon>
        <taxon>Cerambycidae</taxon>
        <taxon>Lamiinae</taxon>
        <taxon>Acanthocinini</taxon>
        <taxon>Exocentrus</taxon>
    </lineage>
</organism>
<dbReference type="GO" id="GO:0045893">
    <property type="term" value="P:positive regulation of DNA-templated transcription"/>
    <property type="evidence" value="ECO:0007669"/>
    <property type="project" value="UniProtKB-ARBA"/>
</dbReference>
<evidence type="ECO:0000256" key="7">
    <source>
        <dbReference type="ARBA" id="ARBA00023163"/>
    </source>
</evidence>
<evidence type="ECO:0000256" key="3">
    <source>
        <dbReference type="ARBA" id="ARBA00022737"/>
    </source>
</evidence>
<evidence type="ECO:0000256" key="8">
    <source>
        <dbReference type="ARBA" id="ARBA00023242"/>
    </source>
</evidence>
<dbReference type="GO" id="GO:0005634">
    <property type="term" value="C:nucleus"/>
    <property type="evidence" value="ECO:0007669"/>
    <property type="project" value="UniProtKB-SubCell"/>
</dbReference>
<dbReference type="Pfam" id="PF13912">
    <property type="entry name" value="zf-C2H2_6"/>
    <property type="match status" value="2"/>
</dbReference>
<feature type="domain" description="C2H2-type" evidence="11">
    <location>
        <begin position="135"/>
        <end position="162"/>
    </location>
</feature>
<comment type="caution">
    <text evidence="13">The sequence shown here is derived from an EMBL/GenBank/DDBJ whole genome shotgun (WGS) entry which is preliminary data.</text>
</comment>
<dbReference type="PANTHER" id="PTHR47772:SF13">
    <property type="entry name" value="GASTRULA ZINC FINGER PROTEIN XLCGF49.1-LIKE-RELATED"/>
    <property type="match status" value="1"/>
</dbReference>
<evidence type="ECO:0008006" key="15">
    <source>
        <dbReference type="Google" id="ProtNLM"/>
    </source>
</evidence>
<dbReference type="InterPro" id="IPR013087">
    <property type="entry name" value="Znf_C2H2_type"/>
</dbReference>
<dbReference type="GO" id="GO:0005694">
    <property type="term" value="C:chromosome"/>
    <property type="evidence" value="ECO:0007669"/>
    <property type="project" value="UniProtKB-ARBA"/>
</dbReference>
<keyword evidence="6" id="KW-0805">Transcription regulation</keyword>
<feature type="domain" description="ZAD" evidence="12">
    <location>
        <begin position="8"/>
        <end position="79"/>
    </location>
</feature>
<evidence type="ECO:0000256" key="4">
    <source>
        <dbReference type="ARBA" id="ARBA00022771"/>
    </source>
</evidence>
<feature type="binding site" evidence="10">
    <location>
        <position position="13"/>
    </location>
    <ligand>
        <name>Zn(2+)</name>
        <dbReference type="ChEBI" id="CHEBI:29105"/>
    </ligand>
</feature>
<comment type="subcellular location">
    <subcellularLocation>
        <location evidence="1">Nucleus</location>
    </subcellularLocation>
</comment>
<keyword evidence="7" id="KW-0804">Transcription</keyword>
<dbReference type="Proteomes" id="UP001159042">
    <property type="component" value="Unassembled WGS sequence"/>
</dbReference>
<gene>
    <name evidence="13" type="ORF">NQ315_016919</name>
</gene>
<sequence>EILIWEMAQCRLCLGEEKELISVTENNDLLLRIKNCVTIEISKTDTLPTTVCSECLRKVDDWYDFRQMCINSNKQLKVEFEEKHSSGDKNDGLDVKEDTWGFSDYEDSDSEIFIKEELEEKYRNLQKREIESVIYKCSVCNKEFDVILEYLEHQDEHAGQLVFNCDRCNEVFSSRPELVAHERQHKNPCPKCGKPILRSSMKIHLIQHTDRFVCSQCSHRFNSGATLKQHIITVHTNIKDHVCEQCGKSFSSKTAMNVHLKTHRDERPYACKLCSFTGRTSSSIYIHMATHAREIHGCEICPKTFKSWRNLADHQRRVHSKLKKHECSYCDKKFVDNYMLQVHIRTHTGLRPYLCTLCGKSFIRSDSLKEHMATHGTRKLYDCNQCLKKFASKRGFARHSCSVVAV</sequence>
<dbReference type="InterPro" id="IPR012934">
    <property type="entry name" value="Znf_AD"/>
</dbReference>
<dbReference type="FunFam" id="3.30.160.60:FF:001732">
    <property type="entry name" value="Zgc:162936"/>
    <property type="match status" value="1"/>
</dbReference>
<dbReference type="PROSITE" id="PS00028">
    <property type="entry name" value="ZINC_FINGER_C2H2_1"/>
    <property type="match status" value="7"/>
</dbReference>
<dbReference type="AlphaFoldDB" id="A0AAV8VXK1"/>
<evidence type="ECO:0000313" key="13">
    <source>
        <dbReference type="EMBL" id="KAJ8919014.1"/>
    </source>
</evidence>
<dbReference type="SMART" id="SM00868">
    <property type="entry name" value="zf-AD"/>
    <property type="match status" value="2"/>
</dbReference>
<feature type="binding site" evidence="10">
    <location>
        <position position="52"/>
    </location>
    <ligand>
        <name>Zn(2+)</name>
        <dbReference type="ChEBI" id="CHEBI:29105"/>
    </ligand>
</feature>
<accession>A0AAV8VXK1</accession>
<dbReference type="FunFam" id="3.30.160.60:FF:000702">
    <property type="entry name" value="Transcription factor E4F1 isoform 1"/>
    <property type="match status" value="1"/>
</dbReference>
<feature type="domain" description="C2H2-type" evidence="11">
    <location>
        <begin position="241"/>
        <end position="268"/>
    </location>
</feature>